<name>A0A381WLZ1_9ZZZZ</name>
<dbReference type="Gene3D" id="3.40.50.300">
    <property type="entry name" value="P-loop containing nucleotide triphosphate hydrolases"/>
    <property type="match status" value="1"/>
</dbReference>
<dbReference type="EMBL" id="UINC01012236">
    <property type="protein sequence ID" value="SVA53539.1"/>
    <property type="molecule type" value="Genomic_DNA"/>
</dbReference>
<evidence type="ECO:0000313" key="1">
    <source>
        <dbReference type="EMBL" id="SVA53539.1"/>
    </source>
</evidence>
<accession>A0A381WLZ1</accession>
<sequence length="77" mass="9155">MMQKRKSNKNPLLVTGPHRSGTTWVGKILSAAPCTGYIHEPFNIANNRYYFTKEFDHWFLYINDRNEHQYYSSIKKT</sequence>
<dbReference type="InterPro" id="IPR027417">
    <property type="entry name" value="P-loop_NTPase"/>
</dbReference>
<proteinExistence type="predicted"/>
<organism evidence="1">
    <name type="scientific">marine metagenome</name>
    <dbReference type="NCBI Taxonomy" id="408172"/>
    <lineage>
        <taxon>unclassified sequences</taxon>
        <taxon>metagenomes</taxon>
        <taxon>ecological metagenomes</taxon>
    </lineage>
</organism>
<protein>
    <recommendedName>
        <fullName evidence="2">Sulfotransferase domain-containing protein</fullName>
    </recommendedName>
</protein>
<gene>
    <name evidence="1" type="ORF">METZ01_LOCUS106393</name>
</gene>
<dbReference type="AlphaFoldDB" id="A0A381WLZ1"/>
<feature type="non-terminal residue" evidence="1">
    <location>
        <position position="77"/>
    </location>
</feature>
<reference evidence="1" key="1">
    <citation type="submission" date="2018-05" db="EMBL/GenBank/DDBJ databases">
        <authorList>
            <person name="Lanie J.A."/>
            <person name="Ng W.-L."/>
            <person name="Kazmierczak K.M."/>
            <person name="Andrzejewski T.M."/>
            <person name="Davidsen T.M."/>
            <person name="Wayne K.J."/>
            <person name="Tettelin H."/>
            <person name="Glass J.I."/>
            <person name="Rusch D."/>
            <person name="Podicherti R."/>
            <person name="Tsui H.-C.T."/>
            <person name="Winkler M.E."/>
        </authorList>
    </citation>
    <scope>NUCLEOTIDE SEQUENCE</scope>
</reference>
<evidence type="ECO:0008006" key="2">
    <source>
        <dbReference type="Google" id="ProtNLM"/>
    </source>
</evidence>
<dbReference type="SUPFAM" id="SSF52540">
    <property type="entry name" value="P-loop containing nucleoside triphosphate hydrolases"/>
    <property type="match status" value="1"/>
</dbReference>